<proteinExistence type="predicted"/>
<organism evidence="1 2">
    <name type="scientific">Alloscardovia theropitheci</name>
    <dbReference type="NCBI Taxonomy" id="2496842"/>
    <lineage>
        <taxon>Bacteria</taxon>
        <taxon>Bacillati</taxon>
        <taxon>Actinomycetota</taxon>
        <taxon>Actinomycetes</taxon>
        <taxon>Bifidobacteriales</taxon>
        <taxon>Bifidobacteriaceae</taxon>
        <taxon>Alloscardovia</taxon>
    </lineage>
</organism>
<comment type="caution">
    <text evidence="1">The sequence shown here is derived from an EMBL/GenBank/DDBJ whole genome shotgun (WGS) entry which is preliminary data.</text>
</comment>
<protein>
    <submittedName>
        <fullName evidence="1">Uncharacterized protein</fullName>
    </submittedName>
</protein>
<dbReference type="RefSeq" id="WP_131285116.1">
    <property type="nucleotide sequence ID" value="NZ_RXLP01000026.1"/>
</dbReference>
<dbReference type="AlphaFoldDB" id="A0A4R0QZ00"/>
<accession>A0A4R0QZ00</accession>
<dbReference type="EMBL" id="RXLP01000026">
    <property type="protein sequence ID" value="TCD53776.1"/>
    <property type="molecule type" value="Genomic_DNA"/>
</dbReference>
<evidence type="ECO:0000313" key="2">
    <source>
        <dbReference type="Proteomes" id="UP000291289"/>
    </source>
</evidence>
<sequence>MLIVVLLCLFDGVHELHEAGVEAVHFFACEFCAFWADEVVFDGSVEVGVFDVDPCALCGDVVVFDDGGVVGWVAVACVHAVSVCYWHGCLLN</sequence>
<name>A0A4R0QZ00_9BIFI</name>
<dbReference type="Proteomes" id="UP000291289">
    <property type="component" value="Unassembled WGS sequence"/>
</dbReference>
<keyword evidence="2" id="KW-1185">Reference proteome</keyword>
<evidence type="ECO:0000313" key="1">
    <source>
        <dbReference type="EMBL" id="TCD53776.1"/>
    </source>
</evidence>
<gene>
    <name evidence="1" type="ORF">EJ419_07360</name>
</gene>
<reference evidence="1 2" key="1">
    <citation type="submission" date="2018-12" db="EMBL/GenBank/DDBJ databases">
        <title>Alloscrdovia theropitheci sp. nov: a novel taxon from the feces of the bleeding-herat monkey (Theropithecus geleda).</title>
        <authorList>
            <person name="Modesto M."/>
        </authorList>
    </citation>
    <scope>NUCLEOTIDE SEQUENCE [LARGE SCALE GENOMIC DNA]</scope>
    <source>
        <strain evidence="1 2">GLDI4/2</strain>
    </source>
</reference>